<reference evidence="1 2" key="1">
    <citation type="journal article" date="2015" name="Genome Announc.">
        <title>Expanding the biotechnology potential of lactobacilli through comparative genomics of 213 strains and associated genera.</title>
        <authorList>
            <person name="Sun Z."/>
            <person name="Harris H.M."/>
            <person name="McCann A."/>
            <person name="Guo C."/>
            <person name="Argimon S."/>
            <person name="Zhang W."/>
            <person name="Yang X."/>
            <person name="Jeffery I.B."/>
            <person name="Cooney J.C."/>
            <person name="Kagawa T.F."/>
            <person name="Liu W."/>
            <person name="Song Y."/>
            <person name="Salvetti E."/>
            <person name="Wrobel A."/>
            <person name="Rasinkangas P."/>
            <person name="Parkhill J."/>
            <person name="Rea M.C."/>
            <person name="O'Sullivan O."/>
            <person name="Ritari J."/>
            <person name="Douillard F.P."/>
            <person name="Paul Ross R."/>
            <person name="Yang R."/>
            <person name="Briner A.E."/>
            <person name="Felis G.E."/>
            <person name="de Vos W.M."/>
            <person name="Barrangou R."/>
            <person name="Klaenhammer T.R."/>
            <person name="Caufield P.W."/>
            <person name="Cui Y."/>
            <person name="Zhang H."/>
            <person name="O'Toole P.W."/>
        </authorList>
    </citation>
    <scope>NUCLEOTIDE SEQUENCE [LARGE SCALE GENOMIC DNA]</scope>
    <source>
        <strain evidence="1 2">DSM 7090</strain>
    </source>
</reference>
<comment type="caution">
    <text evidence="1">The sequence shown here is derived from an EMBL/GenBank/DDBJ whole genome shotgun (WGS) entry which is preliminary data.</text>
</comment>
<dbReference type="InterPro" id="IPR012337">
    <property type="entry name" value="RNaseH-like_sf"/>
</dbReference>
<dbReference type="Gene3D" id="3.30.420.10">
    <property type="entry name" value="Ribonuclease H-like superfamily/Ribonuclease H"/>
    <property type="match status" value="1"/>
</dbReference>
<sequence length="323" mass="36297">MELSQAIEHASAYLIPGFLNDDATLTAERLKNEDALKTLLDAWNAAPKDSLPFSFDLVRQLADRNREVCDLYGSERLRNVNGVSLARGLTIEDTARGVAKLQHRREAAVMKTAGPTLADLALAYHEKPVSGTILGIDIETTSRFPDQGYIINIGFEFWNLGPETVPVDPHAAYFGMPELYREKGVPLSEIHHITWQDLDGRPLFRSDKAAQKALLTAMKKVPFMAHNAAFEDSWFMLHIDGYAEAHKEGKIVPIDTREICRRLDPEFRSLLPASRPASLENWARRRGTLAAHEVEQHLGLDDVDLMIRTVQAELNERNMFKAS</sequence>
<dbReference type="GeneID" id="84904143"/>
<gene>
    <name evidence="1" type="ORF">IV60_GL000206</name>
</gene>
<evidence type="ECO:0000313" key="2">
    <source>
        <dbReference type="Proteomes" id="UP000051927"/>
    </source>
</evidence>
<dbReference type="RefSeq" id="WP_003148568.1">
    <property type="nucleotide sequence ID" value="NZ_JQCP01000001.1"/>
</dbReference>
<name>A0ABR5Q270_9ACTN</name>
<dbReference type="InterPro" id="IPR036397">
    <property type="entry name" value="RNaseH_sf"/>
</dbReference>
<dbReference type="EMBL" id="JQCP01000001">
    <property type="protein sequence ID" value="KRO03030.1"/>
    <property type="molecule type" value="Genomic_DNA"/>
</dbReference>
<evidence type="ECO:0000313" key="1">
    <source>
        <dbReference type="EMBL" id="KRO03030.1"/>
    </source>
</evidence>
<keyword evidence="2" id="KW-1185">Reference proteome</keyword>
<dbReference type="SUPFAM" id="SSF53098">
    <property type="entry name" value="Ribonuclease H-like"/>
    <property type="match status" value="1"/>
</dbReference>
<accession>A0ABR5Q270</accession>
<dbReference type="Proteomes" id="UP000051927">
    <property type="component" value="Unassembled WGS sequence"/>
</dbReference>
<proteinExistence type="predicted"/>
<organism evidence="1 2">
    <name type="scientific">Lancefieldella rimae</name>
    <dbReference type="NCBI Taxonomy" id="1383"/>
    <lineage>
        <taxon>Bacteria</taxon>
        <taxon>Bacillati</taxon>
        <taxon>Actinomycetota</taxon>
        <taxon>Coriobacteriia</taxon>
        <taxon>Coriobacteriales</taxon>
        <taxon>Atopobiaceae</taxon>
        <taxon>Lancefieldella</taxon>
    </lineage>
</organism>
<protein>
    <submittedName>
        <fullName evidence="1">DNA polymerase III</fullName>
    </submittedName>
</protein>